<dbReference type="EC" id="2.3.-.-" evidence="4"/>
<dbReference type="Gene3D" id="3.40.630.30">
    <property type="match status" value="1"/>
</dbReference>
<dbReference type="Pfam" id="PF24553">
    <property type="entry name" value="Rv0428c_C"/>
    <property type="match status" value="1"/>
</dbReference>
<gene>
    <name evidence="4" type="ORF">ACFPET_00410</name>
</gene>
<accession>A0ABV8TSF0</accession>
<feature type="domain" description="N-acetyltransferase" evidence="3">
    <location>
        <begin position="171"/>
        <end position="306"/>
    </location>
</feature>
<dbReference type="InterPro" id="IPR056935">
    <property type="entry name" value="Rv0428c-like_C"/>
</dbReference>
<dbReference type="Proteomes" id="UP001595823">
    <property type="component" value="Unassembled WGS sequence"/>
</dbReference>
<evidence type="ECO:0000313" key="5">
    <source>
        <dbReference type="Proteomes" id="UP001595823"/>
    </source>
</evidence>
<keyword evidence="2 4" id="KW-0012">Acyltransferase</keyword>
<keyword evidence="5" id="KW-1185">Reference proteome</keyword>
<dbReference type="RefSeq" id="WP_380617398.1">
    <property type="nucleotide sequence ID" value="NZ_JBHSDK010000001.1"/>
</dbReference>
<evidence type="ECO:0000256" key="1">
    <source>
        <dbReference type="ARBA" id="ARBA00022679"/>
    </source>
</evidence>
<dbReference type="PROSITE" id="PS51186">
    <property type="entry name" value="GNAT"/>
    <property type="match status" value="1"/>
</dbReference>
<protein>
    <submittedName>
        <fullName evidence="4">GNAT family N-acetyltransferase</fullName>
        <ecNumber evidence="4">2.3.-.-</ecNumber>
    </submittedName>
</protein>
<dbReference type="EMBL" id="JBHSDK010000001">
    <property type="protein sequence ID" value="MFC4333661.1"/>
    <property type="molecule type" value="Genomic_DNA"/>
</dbReference>
<keyword evidence="1 4" id="KW-0808">Transferase</keyword>
<organism evidence="4 5">
    <name type="scientific">Salininema proteolyticum</name>
    <dbReference type="NCBI Taxonomy" id="1607685"/>
    <lineage>
        <taxon>Bacteria</taxon>
        <taxon>Bacillati</taxon>
        <taxon>Actinomycetota</taxon>
        <taxon>Actinomycetes</taxon>
        <taxon>Glycomycetales</taxon>
        <taxon>Glycomycetaceae</taxon>
        <taxon>Salininema</taxon>
    </lineage>
</organism>
<dbReference type="SUPFAM" id="SSF55729">
    <property type="entry name" value="Acyl-CoA N-acyltransferases (Nat)"/>
    <property type="match status" value="1"/>
</dbReference>
<evidence type="ECO:0000259" key="3">
    <source>
        <dbReference type="PROSITE" id="PS51186"/>
    </source>
</evidence>
<comment type="caution">
    <text evidence="4">The sequence shown here is derived from an EMBL/GenBank/DDBJ whole genome shotgun (WGS) entry which is preliminary data.</text>
</comment>
<dbReference type="GO" id="GO:0016746">
    <property type="term" value="F:acyltransferase activity"/>
    <property type="evidence" value="ECO:0007669"/>
    <property type="project" value="UniProtKB-KW"/>
</dbReference>
<reference evidence="5" key="1">
    <citation type="journal article" date="2019" name="Int. J. Syst. Evol. Microbiol.">
        <title>The Global Catalogue of Microorganisms (GCM) 10K type strain sequencing project: providing services to taxonomists for standard genome sequencing and annotation.</title>
        <authorList>
            <consortium name="The Broad Institute Genomics Platform"/>
            <consortium name="The Broad Institute Genome Sequencing Center for Infectious Disease"/>
            <person name="Wu L."/>
            <person name="Ma J."/>
        </authorList>
    </citation>
    <scope>NUCLEOTIDE SEQUENCE [LARGE SCALE GENOMIC DNA]</scope>
    <source>
        <strain evidence="5">IBRC-M 10908</strain>
    </source>
</reference>
<proteinExistence type="predicted"/>
<evidence type="ECO:0000313" key="4">
    <source>
        <dbReference type="EMBL" id="MFC4333661.1"/>
    </source>
</evidence>
<evidence type="ECO:0000256" key="2">
    <source>
        <dbReference type="ARBA" id="ARBA00023315"/>
    </source>
</evidence>
<dbReference type="InterPro" id="IPR050832">
    <property type="entry name" value="Bact_Acetyltransf"/>
</dbReference>
<dbReference type="InterPro" id="IPR000182">
    <property type="entry name" value="GNAT_dom"/>
</dbReference>
<dbReference type="PANTHER" id="PTHR43877">
    <property type="entry name" value="AMINOALKYLPHOSPHONATE N-ACETYLTRANSFERASE-RELATED-RELATED"/>
    <property type="match status" value="1"/>
</dbReference>
<dbReference type="InterPro" id="IPR016181">
    <property type="entry name" value="Acyl_CoA_acyltransferase"/>
</dbReference>
<name>A0ABV8TSF0_9ACTN</name>
<dbReference type="CDD" id="cd04301">
    <property type="entry name" value="NAT_SF"/>
    <property type="match status" value="1"/>
</dbReference>
<sequence>MLGPEHVGERVVVRVRAATAGGRAKFTDRKGILKAVTSNDIVISFESGTSETIPLREIAASRVIPPRPTRFSEILDLEKALAENWIARDNERFSGWLLRAADGCTYRANSVLALSEPDVALDEALAYTEKWYGERGLPPIITISGPPAKRLDDELAARGWERRSESVVMAGPIRARAAGSSVVIADSPCERYFESVDERHRETLRAILTGSETAGFAELREGGEIVAWGRGVVHRDALMLSRVEVDPRHRRRGLATRIIDALEDWGASQGASRTALQVFHENEAAIALYAARGLEKKYSYWYRTRV</sequence>